<feature type="region of interest" description="Disordered" evidence="1">
    <location>
        <begin position="39"/>
        <end position="109"/>
    </location>
</feature>
<feature type="region of interest" description="Disordered" evidence="1">
    <location>
        <begin position="1"/>
        <end position="22"/>
    </location>
</feature>
<feature type="compositionally biased region" description="Low complexity" evidence="1">
    <location>
        <begin position="64"/>
        <end position="100"/>
    </location>
</feature>
<keyword evidence="3" id="KW-1185">Reference proteome</keyword>
<evidence type="ECO:0000256" key="1">
    <source>
        <dbReference type="SAM" id="MobiDB-lite"/>
    </source>
</evidence>
<feature type="compositionally biased region" description="Low complexity" evidence="1">
    <location>
        <begin position="40"/>
        <end position="53"/>
    </location>
</feature>
<accession>A0AB34FRK6</accession>
<organism evidence="2 3">
    <name type="scientific">Purpureocillium lavendulum</name>
    <dbReference type="NCBI Taxonomy" id="1247861"/>
    <lineage>
        <taxon>Eukaryota</taxon>
        <taxon>Fungi</taxon>
        <taxon>Dikarya</taxon>
        <taxon>Ascomycota</taxon>
        <taxon>Pezizomycotina</taxon>
        <taxon>Sordariomycetes</taxon>
        <taxon>Hypocreomycetidae</taxon>
        <taxon>Hypocreales</taxon>
        <taxon>Ophiocordycipitaceae</taxon>
        <taxon>Purpureocillium</taxon>
    </lineage>
</organism>
<evidence type="ECO:0000313" key="3">
    <source>
        <dbReference type="Proteomes" id="UP001163105"/>
    </source>
</evidence>
<evidence type="ECO:0000313" key="2">
    <source>
        <dbReference type="EMBL" id="KAJ6441743.1"/>
    </source>
</evidence>
<dbReference type="AlphaFoldDB" id="A0AB34FRK6"/>
<reference evidence="2" key="1">
    <citation type="submission" date="2023-01" db="EMBL/GenBank/DDBJ databases">
        <title>The growth and conidiation of Purpureocillium lavendulum are regulated by nitrogen source and histone H3K14 acetylation.</title>
        <authorList>
            <person name="Tang P."/>
            <person name="Han J."/>
            <person name="Zhang C."/>
            <person name="Tang P."/>
            <person name="Qi F."/>
            <person name="Zhang K."/>
            <person name="Liang L."/>
        </authorList>
    </citation>
    <scope>NUCLEOTIDE SEQUENCE</scope>
    <source>
        <strain evidence="2">YMF1.00683</strain>
    </source>
</reference>
<gene>
    <name evidence="2" type="ORF">O9K51_05294</name>
</gene>
<dbReference type="EMBL" id="JAQHRD010000004">
    <property type="protein sequence ID" value="KAJ6441743.1"/>
    <property type="molecule type" value="Genomic_DNA"/>
</dbReference>
<dbReference type="Proteomes" id="UP001163105">
    <property type="component" value="Unassembled WGS sequence"/>
</dbReference>
<name>A0AB34FRK6_9HYPO</name>
<comment type="caution">
    <text evidence="2">The sequence shown here is derived from an EMBL/GenBank/DDBJ whole genome shotgun (WGS) entry which is preliminary data.</text>
</comment>
<sequence length="109" mass="11937">MPSQLSSWFARHCTPPPPLNTSSTCPCANCYNLGMDVRAQQQQHHQQQSQQHQHVTRVDESSRRSSTNTTSSSAWRSDADALSVSSAAADKSGATITTTTHIERVTPQQ</sequence>
<proteinExistence type="predicted"/>
<protein>
    <submittedName>
        <fullName evidence="2">Ubiquitin interaction domain-containing protein</fullName>
    </submittedName>
</protein>